<proteinExistence type="predicted"/>
<feature type="compositionally biased region" description="Acidic residues" evidence="2">
    <location>
        <begin position="53"/>
        <end position="62"/>
    </location>
</feature>
<keyword evidence="1" id="KW-0175">Coiled coil</keyword>
<keyword evidence="5" id="KW-1185">Reference proteome</keyword>
<evidence type="ECO:0000259" key="3">
    <source>
        <dbReference type="Pfam" id="PF13904"/>
    </source>
</evidence>
<dbReference type="Pfam" id="PF13904">
    <property type="entry name" value="CCDC34"/>
    <property type="match status" value="1"/>
</dbReference>
<feature type="domain" description="Coiled-coil" evidence="3">
    <location>
        <begin position="91"/>
        <end position="241"/>
    </location>
</feature>
<organism evidence="4 5">
    <name type="scientific">Clunio marinus</name>
    <dbReference type="NCBI Taxonomy" id="568069"/>
    <lineage>
        <taxon>Eukaryota</taxon>
        <taxon>Metazoa</taxon>
        <taxon>Ecdysozoa</taxon>
        <taxon>Arthropoda</taxon>
        <taxon>Hexapoda</taxon>
        <taxon>Insecta</taxon>
        <taxon>Pterygota</taxon>
        <taxon>Neoptera</taxon>
        <taxon>Endopterygota</taxon>
        <taxon>Diptera</taxon>
        <taxon>Nematocera</taxon>
        <taxon>Chironomoidea</taxon>
        <taxon>Chironomidae</taxon>
        <taxon>Clunio</taxon>
    </lineage>
</organism>
<evidence type="ECO:0000256" key="1">
    <source>
        <dbReference type="SAM" id="Coils"/>
    </source>
</evidence>
<feature type="region of interest" description="Disordered" evidence="2">
    <location>
        <begin position="48"/>
        <end position="69"/>
    </location>
</feature>
<reference evidence="4 5" key="1">
    <citation type="submission" date="2015-04" db="EMBL/GenBank/DDBJ databases">
        <authorList>
            <person name="Syromyatnikov M.Y."/>
            <person name="Popov V.N."/>
        </authorList>
    </citation>
    <scope>NUCLEOTIDE SEQUENCE [LARGE SCALE GENOMIC DNA]</scope>
</reference>
<dbReference type="InterPro" id="IPR025259">
    <property type="entry name" value="CCDC34/181"/>
</dbReference>
<dbReference type="AlphaFoldDB" id="A0A1J1HQC8"/>
<evidence type="ECO:0000313" key="4">
    <source>
        <dbReference type="EMBL" id="CRK89588.1"/>
    </source>
</evidence>
<sequence length="255" mass="29812">MTSSATFRPYEVFNTNESRSESSFCSTLIPNHFNSDFLRQENSAKRVGHDYLTDSDEETSSEDENKKFVTKPSSMKFTRIIKSPEELKKQQEAYNKWLLKVKEREKELKRISQEKQQALMEASRKLELEKKIQSEEKVKEWLEIKRMEAENKKLQQKKNKEKAQAKIKPKEYKIAINYNDWINRKNEEFIAIKTMKEKKEKVMKDYETTRKSISASKFQTWLRSSSSKSKPVASVLGSDASSIASIAESLELVTL</sequence>
<dbReference type="EMBL" id="CVRI01000013">
    <property type="protein sequence ID" value="CRK89588.1"/>
    <property type="molecule type" value="Genomic_DNA"/>
</dbReference>
<protein>
    <submittedName>
        <fullName evidence="4">CLUMA_CG003259, isoform A</fullName>
    </submittedName>
</protein>
<gene>
    <name evidence="4" type="ORF">CLUMA_CG003259</name>
</gene>
<dbReference type="Proteomes" id="UP000183832">
    <property type="component" value="Unassembled WGS sequence"/>
</dbReference>
<name>A0A1J1HQC8_9DIPT</name>
<dbReference type="InterPro" id="IPR045323">
    <property type="entry name" value="CCDC34"/>
</dbReference>
<dbReference type="PANTHER" id="PTHR23247">
    <property type="entry name" value="NY-REN-41 ANTIGEN L15 -RELATED"/>
    <property type="match status" value="1"/>
</dbReference>
<evidence type="ECO:0000256" key="2">
    <source>
        <dbReference type="SAM" id="MobiDB-lite"/>
    </source>
</evidence>
<feature type="coiled-coil region" evidence="1">
    <location>
        <begin position="87"/>
        <end position="166"/>
    </location>
</feature>
<accession>A0A1J1HQC8</accession>
<evidence type="ECO:0000313" key="5">
    <source>
        <dbReference type="Proteomes" id="UP000183832"/>
    </source>
</evidence>
<dbReference type="PANTHER" id="PTHR23247:SF2">
    <property type="entry name" value="COILED-COIL DOMAIN-CONTAINING PROTEIN 34"/>
    <property type="match status" value="1"/>
</dbReference>